<dbReference type="RefSeq" id="WP_378069166.1">
    <property type="nucleotide sequence ID" value="NZ_JBHSBL010000019.1"/>
</dbReference>
<gene>
    <name evidence="1" type="ORF">ACFO0C_25330</name>
</gene>
<dbReference type="Proteomes" id="UP001595867">
    <property type="component" value="Unassembled WGS sequence"/>
</dbReference>
<dbReference type="EMBL" id="JBHSBL010000019">
    <property type="protein sequence ID" value="MFC4068263.1"/>
    <property type="molecule type" value="Genomic_DNA"/>
</dbReference>
<organism evidence="1 2">
    <name type="scientific">Actinoplanes subglobosus</name>
    <dbReference type="NCBI Taxonomy" id="1547892"/>
    <lineage>
        <taxon>Bacteria</taxon>
        <taxon>Bacillati</taxon>
        <taxon>Actinomycetota</taxon>
        <taxon>Actinomycetes</taxon>
        <taxon>Micromonosporales</taxon>
        <taxon>Micromonosporaceae</taxon>
        <taxon>Actinoplanes</taxon>
    </lineage>
</organism>
<evidence type="ECO:0000313" key="2">
    <source>
        <dbReference type="Proteomes" id="UP001595867"/>
    </source>
</evidence>
<accession>A0ABV8J0V5</accession>
<comment type="caution">
    <text evidence="1">The sequence shown here is derived from an EMBL/GenBank/DDBJ whole genome shotgun (WGS) entry which is preliminary data.</text>
</comment>
<name>A0ABV8J0V5_9ACTN</name>
<reference evidence="2" key="1">
    <citation type="journal article" date="2019" name="Int. J. Syst. Evol. Microbiol.">
        <title>The Global Catalogue of Microorganisms (GCM) 10K type strain sequencing project: providing services to taxonomists for standard genome sequencing and annotation.</title>
        <authorList>
            <consortium name="The Broad Institute Genomics Platform"/>
            <consortium name="The Broad Institute Genome Sequencing Center for Infectious Disease"/>
            <person name="Wu L."/>
            <person name="Ma J."/>
        </authorList>
    </citation>
    <scope>NUCLEOTIDE SEQUENCE [LARGE SCALE GENOMIC DNA]</scope>
    <source>
        <strain evidence="2">TBRC 5832</strain>
    </source>
</reference>
<protein>
    <submittedName>
        <fullName evidence="1">Uncharacterized protein</fullName>
    </submittedName>
</protein>
<proteinExistence type="predicted"/>
<sequence length="172" mass="18546">MRPFLSVSILAVLPSGASAGGRWSRRLPLSAGCSSVLTCGYCTPADLLSLRTGLFENEHYPTVVGAELGQREIAWGLRATGDGPPHSFQQRFVLPAENLARRRAIGVQNAQAGTLQQPSYRSGMGLDLPPAHAPVVTLPVDPLAFPDRLRPRVGDVNRIRDPGTRRTAWIGE</sequence>
<evidence type="ECO:0000313" key="1">
    <source>
        <dbReference type="EMBL" id="MFC4068263.1"/>
    </source>
</evidence>
<keyword evidence="2" id="KW-1185">Reference proteome</keyword>